<sequence>MTKYLHINHPFALESGETLPSLTAAYHTYGKLNANKDNVIWICHALTANSDAEDWWPGLVGKGFTLDPDQYFIVCVNMIGSSYGSTSPKSVNPETGKVYGLDFPLVTTRDNARFFALVADYLGINRIRLLMGGSMGGQHAGEWACLQPDRIELLCLLATNARHSPYGVAFNESQRMALRADATLGTDAPDAGRLGLEAARSMAVLSYRHYRTYDATQQPTSPDDIDDFRASSYQRYQGYKLWKRFDPACYYALTRSMDTHHLGRGRGCSEDALGTISSPTLIISIDTDVLFPTEEQAFLSRYIKNSRMDVMQSDYGHDGFLVETPTIGLLLAAFLVDQLQIDEGTKHAFTDGLSGRSFAIPGTEEV</sequence>
<comment type="catalytic activity">
    <reaction evidence="2">
        <text>L-homoserine + acetyl-CoA = O-acetyl-L-homoserine + CoA</text>
        <dbReference type="Rhea" id="RHEA:13701"/>
        <dbReference type="ChEBI" id="CHEBI:57287"/>
        <dbReference type="ChEBI" id="CHEBI:57288"/>
        <dbReference type="ChEBI" id="CHEBI:57476"/>
        <dbReference type="ChEBI" id="CHEBI:57716"/>
        <dbReference type="EC" id="2.3.1.31"/>
    </reaction>
</comment>
<dbReference type="EC" id="2.3.1.31" evidence="2"/>
<feature type="active site" description="Nucleophile" evidence="2 3">
    <location>
        <position position="134"/>
    </location>
</feature>
<feature type="binding site" evidence="2">
    <location>
        <position position="200"/>
    </location>
    <ligand>
        <name>substrate</name>
    </ligand>
</feature>
<dbReference type="InterPro" id="IPR029058">
    <property type="entry name" value="AB_hydrolase_fold"/>
</dbReference>
<feature type="active site" evidence="2 3">
    <location>
        <position position="317"/>
    </location>
</feature>
<keyword evidence="2" id="KW-0028">Amino-acid biosynthesis</keyword>
<name>A0A1H9N1G4_9BACT</name>
<proteinExistence type="inferred from homology"/>
<dbReference type="GO" id="GO:0009086">
    <property type="term" value="P:methionine biosynthetic process"/>
    <property type="evidence" value="ECO:0007669"/>
    <property type="project" value="UniProtKB-UniRule"/>
</dbReference>
<dbReference type="HAMAP" id="MF_00296">
    <property type="entry name" value="MetX_acyltransf"/>
    <property type="match status" value="1"/>
</dbReference>
<dbReference type="InParanoid" id="A0A1H9N1G4"/>
<keyword evidence="2" id="KW-0486">Methionine biosynthesis</keyword>
<comment type="subunit">
    <text evidence="2">Homodimer.</text>
</comment>
<dbReference type="GO" id="GO:0009092">
    <property type="term" value="P:homoserine metabolic process"/>
    <property type="evidence" value="ECO:0007669"/>
    <property type="project" value="TreeGrafter"/>
</dbReference>
<dbReference type="InterPro" id="IPR008220">
    <property type="entry name" value="HAT_MetX-like"/>
</dbReference>
<evidence type="ECO:0000256" key="1">
    <source>
        <dbReference type="ARBA" id="ARBA00022679"/>
    </source>
</evidence>
<dbReference type="Gene3D" id="3.40.50.1820">
    <property type="entry name" value="alpha/beta hydrolase"/>
    <property type="match status" value="1"/>
</dbReference>
<dbReference type="GO" id="GO:0004414">
    <property type="term" value="F:homoserine O-acetyltransferase activity"/>
    <property type="evidence" value="ECO:0007669"/>
    <property type="project" value="UniProtKB-UniRule"/>
</dbReference>
<reference evidence="6" key="1">
    <citation type="submission" date="2016-10" db="EMBL/GenBank/DDBJ databases">
        <authorList>
            <person name="Varghese N."/>
            <person name="Submissions S."/>
        </authorList>
    </citation>
    <scope>NUCLEOTIDE SEQUENCE [LARGE SCALE GENOMIC DNA]</scope>
    <source>
        <strain evidence="6">DSM 24740</strain>
    </source>
</reference>
<feature type="binding site" evidence="2">
    <location>
        <position position="318"/>
    </location>
    <ligand>
        <name>substrate</name>
    </ligand>
</feature>
<dbReference type="STRING" id="478744.SAMN05444359_1331"/>
<keyword evidence="1 2" id="KW-0808">Transferase</keyword>
<evidence type="ECO:0000256" key="3">
    <source>
        <dbReference type="PIRSR" id="PIRSR000443-1"/>
    </source>
</evidence>
<dbReference type="PIRSF" id="PIRSF000443">
    <property type="entry name" value="Homoser_Ac_trans"/>
    <property type="match status" value="1"/>
</dbReference>
<dbReference type="UniPathway" id="UPA00051">
    <property type="reaction ID" value="UER00074"/>
</dbReference>
<evidence type="ECO:0000259" key="4">
    <source>
        <dbReference type="Pfam" id="PF00561"/>
    </source>
</evidence>
<evidence type="ECO:0000313" key="6">
    <source>
        <dbReference type="Proteomes" id="UP000199021"/>
    </source>
</evidence>
<dbReference type="Pfam" id="PF00561">
    <property type="entry name" value="Abhydrolase_1"/>
    <property type="match status" value="1"/>
</dbReference>
<gene>
    <name evidence="2" type="primary">metXA</name>
    <name evidence="5" type="ORF">SAMN05444359_1331</name>
</gene>
<comment type="similarity">
    <text evidence="2">Belongs to the AB hydrolase superfamily. MetX family.</text>
</comment>
<dbReference type="PANTHER" id="PTHR32268">
    <property type="entry name" value="HOMOSERINE O-ACETYLTRANSFERASE"/>
    <property type="match status" value="1"/>
</dbReference>
<keyword evidence="6" id="KW-1185">Reference proteome</keyword>
<feature type="domain" description="AB hydrolase-1" evidence="4">
    <location>
        <begin position="39"/>
        <end position="323"/>
    </location>
</feature>
<dbReference type="AlphaFoldDB" id="A0A1H9N1G4"/>
<dbReference type="NCBIfam" id="TIGR01392">
    <property type="entry name" value="homoserO_Ac_trn"/>
    <property type="match status" value="1"/>
</dbReference>
<comment type="function">
    <text evidence="2">Transfers an acetyl group from acetyl-CoA to L-homoserine, forming acetyl-L-homoserine.</text>
</comment>
<comment type="subcellular location">
    <subcellularLocation>
        <location evidence="2">Cytoplasm</location>
    </subcellularLocation>
</comment>
<comment type="caution">
    <text evidence="2">Lacks conserved residue(s) required for the propagation of feature annotation.</text>
</comment>
<comment type="pathway">
    <text evidence="2">Amino-acid biosynthesis; L-methionine biosynthesis via de novo pathway; O-acetyl-L-homoserine from L-homoserine: step 1/1.</text>
</comment>
<dbReference type="SUPFAM" id="SSF53474">
    <property type="entry name" value="alpha/beta-Hydrolases"/>
    <property type="match status" value="1"/>
</dbReference>
<dbReference type="InterPro" id="IPR000073">
    <property type="entry name" value="AB_hydrolase_1"/>
</dbReference>
<feature type="active site" evidence="2 3">
    <location>
        <position position="288"/>
    </location>
</feature>
<dbReference type="Proteomes" id="UP000199021">
    <property type="component" value="Unassembled WGS sequence"/>
</dbReference>
<dbReference type="PANTHER" id="PTHR32268:SF11">
    <property type="entry name" value="HOMOSERINE O-ACETYLTRANSFERASE"/>
    <property type="match status" value="1"/>
</dbReference>
<evidence type="ECO:0000256" key="2">
    <source>
        <dbReference type="HAMAP-Rule" id="MF_00296"/>
    </source>
</evidence>
<dbReference type="EMBL" id="FOFB01000033">
    <property type="protein sequence ID" value="SER29627.1"/>
    <property type="molecule type" value="Genomic_DNA"/>
</dbReference>
<dbReference type="RefSeq" id="WP_090172671.1">
    <property type="nucleotide sequence ID" value="NZ_FOFB01000033.1"/>
</dbReference>
<dbReference type="OrthoDB" id="9800754at2"/>
<protein>
    <recommendedName>
        <fullName evidence="2">Homoserine O-acetyltransferase</fullName>
        <shortName evidence="2">HAT</shortName>
        <ecNumber evidence="2">2.3.1.31</ecNumber>
    </recommendedName>
    <alternativeName>
        <fullName evidence="2">Homoserine transacetylase</fullName>
        <shortName evidence="2">HTA</shortName>
    </alternativeName>
</protein>
<dbReference type="GO" id="GO:0005737">
    <property type="term" value="C:cytoplasm"/>
    <property type="evidence" value="ECO:0007669"/>
    <property type="project" value="UniProtKB-SubCell"/>
</dbReference>
<accession>A0A1H9N1G4</accession>
<evidence type="ECO:0000313" key="5">
    <source>
        <dbReference type="EMBL" id="SER29627.1"/>
    </source>
</evidence>
<organism evidence="5 6">
    <name type="scientific">Neolewinella agarilytica</name>
    <dbReference type="NCBI Taxonomy" id="478744"/>
    <lineage>
        <taxon>Bacteria</taxon>
        <taxon>Pseudomonadati</taxon>
        <taxon>Bacteroidota</taxon>
        <taxon>Saprospiria</taxon>
        <taxon>Saprospirales</taxon>
        <taxon>Lewinellaceae</taxon>
        <taxon>Neolewinella</taxon>
    </lineage>
</organism>
<keyword evidence="2" id="KW-0012">Acyltransferase</keyword>
<keyword evidence="2" id="KW-0963">Cytoplasm</keyword>